<feature type="compositionally biased region" description="Basic and acidic residues" evidence="1">
    <location>
        <begin position="9"/>
        <end position="19"/>
    </location>
</feature>
<reference evidence="2 3" key="1">
    <citation type="submission" date="2023-03" db="EMBL/GenBank/DDBJ databases">
        <title>High recombination rates correlate with genetic variation in Cardiocondyla obscurior ants.</title>
        <authorList>
            <person name="Errbii M."/>
        </authorList>
    </citation>
    <scope>NUCLEOTIDE SEQUENCE [LARGE SCALE GENOMIC DNA]</scope>
    <source>
        <strain evidence="2">Alpha-2009</strain>
        <tissue evidence="2">Whole body</tissue>
    </source>
</reference>
<dbReference type="EMBL" id="JADYXP020000007">
    <property type="protein sequence ID" value="KAL0119745.1"/>
    <property type="molecule type" value="Genomic_DNA"/>
</dbReference>
<evidence type="ECO:0000256" key="1">
    <source>
        <dbReference type="SAM" id="MobiDB-lite"/>
    </source>
</evidence>
<sequence length="108" mass="12541">MKNLLSEQIKSKARDKYRSDQTSSAFSGEINRELLTINVLRSRKATRNINYALTAYYITILSFTPKKIPRLYTSRQAWYARMHITPSPKFLNVFTLICAASFPRVISF</sequence>
<gene>
    <name evidence="2" type="ORF">PUN28_007883</name>
</gene>
<dbReference type="Proteomes" id="UP001430953">
    <property type="component" value="Unassembled WGS sequence"/>
</dbReference>
<evidence type="ECO:0000313" key="3">
    <source>
        <dbReference type="Proteomes" id="UP001430953"/>
    </source>
</evidence>
<accession>A0AAW2G077</accession>
<comment type="caution">
    <text evidence="2">The sequence shown here is derived from an EMBL/GenBank/DDBJ whole genome shotgun (WGS) entry which is preliminary data.</text>
</comment>
<protein>
    <submittedName>
        <fullName evidence="2">Uncharacterized protein</fullName>
    </submittedName>
</protein>
<keyword evidence="3" id="KW-1185">Reference proteome</keyword>
<evidence type="ECO:0000313" key="2">
    <source>
        <dbReference type="EMBL" id="KAL0119745.1"/>
    </source>
</evidence>
<name>A0AAW2G077_9HYME</name>
<proteinExistence type="predicted"/>
<dbReference type="AlphaFoldDB" id="A0AAW2G077"/>
<feature type="region of interest" description="Disordered" evidence="1">
    <location>
        <begin position="1"/>
        <end position="23"/>
    </location>
</feature>
<organism evidence="2 3">
    <name type="scientific">Cardiocondyla obscurior</name>
    <dbReference type="NCBI Taxonomy" id="286306"/>
    <lineage>
        <taxon>Eukaryota</taxon>
        <taxon>Metazoa</taxon>
        <taxon>Ecdysozoa</taxon>
        <taxon>Arthropoda</taxon>
        <taxon>Hexapoda</taxon>
        <taxon>Insecta</taxon>
        <taxon>Pterygota</taxon>
        <taxon>Neoptera</taxon>
        <taxon>Endopterygota</taxon>
        <taxon>Hymenoptera</taxon>
        <taxon>Apocrita</taxon>
        <taxon>Aculeata</taxon>
        <taxon>Formicoidea</taxon>
        <taxon>Formicidae</taxon>
        <taxon>Myrmicinae</taxon>
        <taxon>Cardiocondyla</taxon>
    </lineage>
</organism>